<protein>
    <recommendedName>
        <fullName evidence="8">3-hydroxyacyl-CoA dehydrogenase</fullName>
    </recommendedName>
</protein>
<dbReference type="Gene3D" id="1.10.1040.50">
    <property type="match status" value="1"/>
</dbReference>
<accession>A0A0F9XZW1</accession>
<proteinExistence type="predicted"/>
<dbReference type="Pfam" id="PF02737">
    <property type="entry name" value="3HCDH_N"/>
    <property type="match status" value="1"/>
</dbReference>
<evidence type="ECO:0008006" key="8">
    <source>
        <dbReference type="Google" id="ProtNLM"/>
    </source>
</evidence>
<dbReference type="AlphaFoldDB" id="A0A0F9XZW1"/>
<dbReference type="FunFam" id="3.40.50.720:FF:000009">
    <property type="entry name" value="Fatty oxidation complex, alpha subunit"/>
    <property type="match status" value="1"/>
</dbReference>
<dbReference type="GO" id="GO:0016853">
    <property type="term" value="F:isomerase activity"/>
    <property type="evidence" value="ECO:0007669"/>
    <property type="project" value="UniProtKB-KW"/>
</dbReference>
<evidence type="ECO:0000313" key="7">
    <source>
        <dbReference type="EMBL" id="KKN97968.1"/>
    </source>
</evidence>
<dbReference type="InterPro" id="IPR006108">
    <property type="entry name" value="3HC_DH_C"/>
</dbReference>
<evidence type="ECO:0000256" key="3">
    <source>
        <dbReference type="ARBA" id="ARBA00023239"/>
    </source>
</evidence>
<evidence type="ECO:0000259" key="5">
    <source>
        <dbReference type="Pfam" id="PF00725"/>
    </source>
</evidence>
<dbReference type="InterPro" id="IPR008927">
    <property type="entry name" value="6-PGluconate_DH-like_C_sf"/>
</dbReference>
<dbReference type="InterPro" id="IPR006176">
    <property type="entry name" value="3-OHacyl-CoA_DH_NAD-bd"/>
</dbReference>
<reference evidence="7" key="1">
    <citation type="journal article" date="2015" name="Nature">
        <title>Complex archaea that bridge the gap between prokaryotes and eukaryotes.</title>
        <authorList>
            <person name="Spang A."/>
            <person name="Saw J.H."/>
            <person name="Jorgensen S.L."/>
            <person name="Zaremba-Niedzwiedzka K."/>
            <person name="Martijn J."/>
            <person name="Lind A.E."/>
            <person name="van Eijk R."/>
            <person name="Schleper C."/>
            <person name="Guy L."/>
            <person name="Ettema T.J."/>
        </authorList>
    </citation>
    <scope>NUCLEOTIDE SEQUENCE</scope>
</reference>
<sequence length="407" mass="44715">MASFEGIKRVGVIGAGTMGRGIVMNFVNAGYPVTWLDVNAEMLEKGLVDIASVYKRSVAQERFDDAEAQARVARISTTQNYADLAEMDLVVEAVYENMDLKKKIFAELDKAVQASAILATNTSYLDIDEIASATQRPTQVLGLHFFSPAHIMKLLEVVRGKATAQDVMDACLAVGTKIGKEAVLAGNCHGFIGNRMLEKYSRQSREVVLEGSTPWEVDQALQGFGMAMGPYRMYDVVGIDLGWRSRELAGLGRGEPIVWLDNKLCEMERFGQKSGHGFYKYEQGSRQAIQDPETDMMAREVAEEAGYTARDVPAEEIVTRCILALVNEGARILDEGYAESAEDIDRVYRFGYGFPAERGGPMAYADSLGLDKVLAEIRTLEAERGEFWKPAAGLVKLAEAGGRFTKA</sequence>
<evidence type="ECO:0000256" key="4">
    <source>
        <dbReference type="ARBA" id="ARBA00023268"/>
    </source>
</evidence>
<evidence type="ECO:0000256" key="2">
    <source>
        <dbReference type="ARBA" id="ARBA00023235"/>
    </source>
</evidence>
<organism evidence="7">
    <name type="scientific">marine sediment metagenome</name>
    <dbReference type="NCBI Taxonomy" id="412755"/>
    <lineage>
        <taxon>unclassified sequences</taxon>
        <taxon>metagenomes</taxon>
        <taxon>ecological metagenomes</taxon>
    </lineage>
</organism>
<dbReference type="SUPFAM" id="SSF48179">
    <property type="entry name" value="6-phosphogluconate dehydrogenase C-terminal domain-like"/>
    <property type="match status" value="2"/>
</dbReference>
<feature type="domain" description="3-hydroxyacyl-CoA dehydrogenase C-terminal" evidence="5">
    <location>
        <begin position="190"/>
        <end position="281"/>
    </location>
</feature>
<name>A0A0F9XZW1_9ZZZZ</name>
<dbReference type="PANTHER" id="PTHR23309">
    <property type="entry name" value="3-HYDROXYACYL-COA DEHYROGENASE"/>
    <property type="match status" value="1"/>
</dbReference>
<comment type="caution">
    <text evidence="7">The sequence shown here is derived from an EMBL/GenBank/DDBJ whole genome shotgun (WGS) entry which is preliminary data.</text>
</comment>
<keyword evidence="1" id="KW-0560">Oxidoreductase</keyword>
<keyword evidence="2" id="KW-0413">Isomerase</keyword>
<dbReference type="GO" id="GO:0006631">
    <property type="term" value="P:fatty acid metabolic process"/>
    <property type="evidence" value="ECO:0007669"/>
    <property type="project" value="InterPro"/>
</dbReference>
<dbReference type="EMBL" id="LAZR01000054">
    <property type="protein sequence ID" value="KKN97968.1"/>
    <property type="molecule type" value="Genomic_DNA"/>
</dbReference>
<gene>
    <name evidence="7" type="ORF">LCGC14_0151660</name>
</gene>
<evidence type="ECO:0000259" key="6">
    <source>
        <dbReference type="Pfam" id="PF02737"/>
    </source>
</evidence>
<dbReference type="GO" id="GO:0016616">
    <property type="term" value="F:oxidoreductase activity, acting on the CH-OH group of donors, NAD or NADP as acceptor"/>
    <property type="evidence" value="ECO:0007669"/>
    <property type="project" value="InterPro"/>
</dbReference>
<keyword evidence="4" id="KW-0511">Multifunctional enzyme</keyword>
<dbReference type="PANTHER" id="PTHR23309:SF51">
    <property type="entry name" value="3-HYDROXYACYL-COA DEHYDROGENASE-RELATED"/>
    <property type="match status" value="1"/>
</dbReference>
<dbReference type="Gene3D" id="3.40.50.720">
    <property type="entry name" value="NAD(P)-binding Rossmann-like Domain"/>
    <property type="match status" value="1"/>
</dbReference>
<feature type="domain" description="3-hydroxyacyl-CoA dehydrogenase C-terminal" evidence="5">
    <location>
        <begin position="317"/>
        <end position="401"/>
    </location>
</feature>
<dbReference type="GO" id="GO:0016829">
    <property type="term" value="F:lyase activity"/>
    <property type="evidence" value="ECO:0007669"/>
    <property type="project" value="UniProtKB-KW"/>
</dbReference>
<dbReference type="FunFam" id="1.10.1040.50:FF:000006">
    <property type="entry name" value="Peroxisomal bifunctional enzyme"/>
    <property type="match status" value="1"/>
</dbReference>
<dbReference type="Pfam" id="PF00725">
    <property type="entry name" value="3HCDH"/>
    <property type="match status" value="2"/>
</dbReference>
<dbReference type="InterPro" id="IPR036291">
    <property type="entry name" value="NAD(P)-bd_dom_sf"/>
</dbReference>
<dbReference type="GO" id="GO:0070403">
    <property type="term" value="F:NAD+ binding"/>
    <property type="evidence" value="ECO:0007669"/>
    <property type="project" value="InterPro"/>
</dbReference>
<keyword evidence="3" id="KW-0456">Lyase</keyword>
<feature type="domain" description="3-hydroxyacyl-CoA dehydrogenase NAD binding" evidence="6">
    <location>
        <begin position="10"/>
        <end position="187"/>
    </location>
</feature>
<evidence type="ECO:0000256" key="1">
    <source>
        <dbReference type="ARBA" id="ARBA00023002"/>
    </source>
</evidence>
<dbReference type="SUPFAM" id="SSF51735">
    <property type="entry name" value="NAD(P)-binding Rossmann-fold domains"/>
    <property type="match status" value="1"/>
</dbReference>